<feature type="domain" description="Cupin type-2" evidence="1">
    <location>
        <begin position="52"/>
        <end position="111"/>
    </location>
</feature>
<dbReference type="InterPro" id="IPR047263">
    <property type="entry name" value="HNL-like_cupin"/>
</dbReference>
<dbReference type="AlphaFoldDB" id="A0AAX2LZ61"/>
<dbReference type="Gene3D" id="2.60.120.10">
    <property type="entry name" value="Jelly Rolls"/>
    <property type="match status" value="1"/>
</dbReference>
<dbReference type="CDD" id="cd02233">
    <property type="entry name" value="cupin_HNL-like"/>
    <property type="match status" value="1"/>
</dbReference>
<dbReference type="Pfam" id="PF07883">
    <property type="entry name" value="Cupin_2"/>
    <property type="match status" value="1"/>
</dbReference>
<dbReference type="Proteomes" id="UP000254131">
    <property type="component" value="Unassembled WGS sequence"/>
</dbReference>
<comment type="caution">
    <text evidence="2">The sequence shown here is derived from an EMBL/GenBank/DDBJ whole genome shotgun (WGS) entry which is preliminary data.</text>
</comment>
<dbReference type="InterPro" id="IPR013096">
    <property type="entry name" value="Cupin_2"/>
</dbReference>
<evidence type="ECO:0000259" key="1">
    <source>
        <dbReference type="Pfam" id="PF07883"/>
    </source>
</evidence>
<proteinExistence type="predicted"/>
<dbReference type="InterPro" id="IPR011051">
    <property type="entry name" value="RmlC_Cupin_sf"/>
</dbReference>
<dbReference type="PANTHER" id="PTHR43698:SF1">
    <property type="entry name" value="BLL4564 PROTEIN"/>
    <property type="match status" value="1"/>
</dbReference>
<dbReference type="SUPFAM" id="SSF51182">
    <property type="entry name" value="RmlC-like cupins"/>
    <property type="match status" value="1"/>
</dbReference>
<dbReference type="InterPro" id="IPR014710">
    <property type="entry name" value="RmlC-like_jellyroll"/>
</dbReference>
<organism evidence="2 3">
    <name type="scientific">Campylobacter jejuni</name>
    <dbReference type="NCBI Taxonomy" id="197"/>
    <lineage>
        <taxon>Bacteria</taxon>
        <taxon>Pseudomonadati</taxon>
        <taxon>Campylobacterota</taxon>
        <taxon>Epsilonproteobacteria</taxon>
        <taxon>Campylobacterales</taxon>
        <taxon>Campylobacteraceae</taxon>
        <taxon>Campylobacter</taxon>
    </lineage>
</organism>
<evidence type="ECO:0000313" key="3">
    <source>
        <dbReference type="Proteomes" id="UP000254131"/>
    </source>
</evidence>
<dbReference type="EMBL" id="UFVB01000001">
    <property type="protein sequence ID" value="SUW91931.1"/>
    <property type="molecule type" value="Genomic_DNA"/>
</dbReference>
<name>A0AAX2LZ61_CAMJU</name>
<dbReference type="PANTHER" id="PTHR43698">
    <property type="entry name" value="RIBD C-TERMINAL DOMAIN CONTAINING PROTEIN"/>
    <property type="match status" value="1"/>
</dbReference>
<protein>
    <submittedName>
        <fullName evidence="2">Cupin</fullName>
    </submittedName>
</protein>
<reference evidence="2 3" key="1">
    <citation type="submission" date="2018-06" db="EMBL/GenBank/DDBJ databases">
        <authorList>
            <consortium name="Pathogen Informatics"/>
            <person name="Doyle S."/>
        </authorList>
    </citation>
    <scope>NUCLEOTIDE SEQUENCE [LARGE SCALE GENOMIC DNA]</scope>
    <source>
        <strain evidence="2 3">NCTC13105</strain>
    </source>
</reference>
<gene>
    <name evidence="2" type="ORF">NCTC13105_00555</name>
</gene>
<evidence type="ECO:0000313" key="2">
    <source>
        <dbReference type="EMBL" id="SUW91931.1"/>
    </source>
</evidence>
<accession>A0AAX2LZ61</accession>
<sequence length="149" mass="16492">MFYNTKKGGKMQELEKAGIHGSFKGDSKFFSKNVKVSMMFKSNEWRNFSGALVEFEASARSAWHTHPQGQTLIVTEGEIITKVPGQKAFIAKKGDVISCPIGVKHFHGATNTSSGAHIALTGEKEGKNVEWLELVSDEEYENALKEARE</sequence>